<dbReference type="PROSITE" id="PS51485">
    <property type="entry name" value="PHYTOCYANIN"/>
    <property type="match status" value="1"/>
</dbReference>
<dbReference type="Gene3D" id="2.60.40.420">
    <property type="entry name" value="Cupredoxins - blue copper proteins"/>
    <property type="match status" value="1"/>
</dbReference>
<keyword evidence="3" id="KW-1185">Reference proteome</keyword>
<reference evidence="2" key="1">
    <citation type="journal article" date="2023" name="Mol. Ecol. Resour.">
        <title>Chromosome-level genome assembly of a triploid poplar Populus alba 'Berolinensis'.</title>
        <authorList>
            <person name="Chen S."/>
            <person name="Yu Y."/>
            <person name="Wang X."/>
            <person name="Wang S."/>
            <person name="Zhang T."/>
            <person name="Zhou Y."/>
            <person name="He R."/>
            <person name="Meng N."/>
            <person name="Wang Y."/>
            <person name="Liu W."/>
            <person name="Liu Z."/>
            <person name="Liu J."/>
            <person name="Guo Q."/>
            <person name="Huang H."/>
            <person name="Sederoff R.R."/>
            <person name="Wang G."/>
            <person name="Qu G."/>
            <person name="Chen S."/>
        </authorList>
    </citation>
    <scope>NUCLEOTIDE SEQUENCE</scope>
    <source>
        <strain evidence="2">SC-2020</strain>
    </source>
</reference>
<comment type="caution">
    <text evidence="2">The sequence shown here is derived from an EMBL/GenBank/DDBJ whole genome shotgun (WGS) entry which is preliminary data.</text>
</comment>
<dbReference type="Pfam" id="PF02298">
    <property type="entry name" value="Cu_bind_like"/>
    <property type="match status" value="1"/>
</dbReference>
<dbReference type="Proteomes" id="UP001164929">
    <property type="component" value="Chromosome 6"/>
</dbReference>
<accession>A0AAD6QRG4</accession>
<dbReference type="InterPro" id="IPR008972">
    <property type="entry name" value="Cupredoxin"/>
</dbReference>
<sequence>MAWKIPSSESDSLNKGAEEARFLVGDSLAWMYDGQKDSVLQVTKEAYASCNTTSPIEEYKDGNTKVEA</sequence>
<evidence type="ECO:0000313" key="3">
    <source>
        <dbReference type="Proteomes" id="UP001164929"/>
    </source>
</evidence>
<protein>
    <recommendedName>
        <fullName evidence="1">Phytocyanin domain-containing protein</fullName>
    </recommendedName>
</protein>
<name>A0AAD6QRG4_9ROSI</name>
<dbReference type="AlphaFoldDB" id="A0AAD6QRG4"/>
<evidence type="ECO:0000259" key="1">
    <source>
        <dbReference type="PROSITE" id="PS51485"/>
    </source>
</evidence>
<dbReference type="SUPFAM" id="SSF49503">
    <property type="entry name" value="Cupredoxins"/>
    <property type="match status" value="1"/>
</dbReference>
<proteinExistence type="predicted"/>
<dbReference type="InterPro" id="IPR003245">
    <property type="entry name" value="Phytocyanin_dom"/>
</dbReference>
<feature type="domain" description="Phytocyanin" evidence="1">
    <location>
        <begin position="1"/>
        <end position="68"/>
    </location>
</feature>
<dbReference type="EMBL" id="JAQIZT010000006">
    <property type="protein sequence ID" value="KAJ6995231.1"/>
    <property type="molecule type" value="Genomic_DNA"/>
</dbReference>
<organism evidence="2 3">
    <name type="scientific">Populus alba x Populus x berolinensis</name>
    <dbReference type="NCBI Taxonomy" id="444605"/>
    <lineage>
        <taxon>Eukaryota</taxon>
        <taxon>Viridiplantae</taxon>
        <taxon>Streptophyta</taxon>
        <taxon>Embryophyta</taxon>
        <taxon>Tracheophyta</taxon>
        <taxon>Spermatophyta</taxon>
        <taxon>Magnoliopsida</taxon>
        <taxon>eudicotyledons</taxon>
        <taxon>Gunneridae</taxon>
        <taxon>Pentapetalae</taxon>
        <taxon>rosids</taxon>
        <taxon>fabids</taxon>
        <taxon>Malpighiales</taxon>
        <taxon>Salicaceae</taxon>
        <taxon>Saliceae</taxon>
        <taxon>Populus</taxon>
    </lineage>
</organism>
<dbReference type="GO" id="GO:0009055">
    <property type="term" value="F:electron transfer activity"/>
    <property type="evidence" value="ECO:0007669"/>
    <property type="project" value="InterPro"/>
</dbReference>
<evidence type="ECO:0000313" key="2">
    <source>
        <dbReference type="EMBL" id="KAJ6995231.1"/>
    </source>
</evidence>
<gene>
    <name evidence="2" type="ORF">NC653_017880</name>
</gene>